<evidence type="ECO:0000313" key="1">
    <source>
        <dbReference type="EMBL" id="JAE27190.1"/>
    </source>
</evidence>
<accession>A0A0A9GPY6</accession>
<reference evidence="1" key="2">
    <citation type="journal article" date="2015" name="Data Brief">
        <title>Shoot transcriptome of the giant reed, Arundo donax.</title>
        <authorList>
            <person name="Barrero R.A."/>
            <person name="Guerrero F.D."/>
            <person name="Moolhuijzen P."/>
            <person name="Goolsby J.A."/>
            <person name="Tidwell J."/>
            <person name="Bellgard S.E."/>
            <person name="Bellgard M.I."/>
        </authorList>
    </citation>
    <scope>NUCLEOTIDE SEQUENCE</scope>
    <source>
        <tissue evidence="1">Shoot tissue taken approximately 20 cm above the soil surface</tissue>
    </source>
</reference>
<organism evidence="1">
    <name type="scientific">Arundo donax</name>
    <name type="common">Giant reed</name>
    <name type="synonym">Donax arundinaceus</name>
    <dbReference type="NCBI Taxonomy" id="35708"/>
    <lineage>
        <taxon>Eukaryota</taxon>
        <taxon>Viridiplantae</taxon>
        <taxon>Streptophyta</taxon>
        <taxon>Embryophyta</taxon>
        <taxon>Tracheophyta</taxon>
        <taxon>Spermatophyta</taxon>
        <taxon>Magnoliopsida</taxon>
        <taxon>Liliopsida</taxon>
        <taxon>Poales</taxon>
        <taxon>Poaceae</taxon>
        <taxon>PACMAD clade</taxon>
        <taxon>Arundinoideae</taxon>
        <taxon>Arundineae</taxon>
        <taxon>Arundo</taxon>
    </lineage>
</organism>
<proteinExistence type="predicted"/>
<protein>
    <submittedName>
        <fullName evidence="1">Uncharacterized protein</fullName>
    </submittedName>
</protein>
<dbReference type="AlphaFoldDB" id="A0A0A9GPY6"/>
<reference evidence="1" key="1">
    <citation type="submission" date="2014-09" db="EMBL/GenBank/DDBJ databases">
        <authorList>
            <person name="Magalhaes I.L.F."/>
            <person name="Oliveira U."/>
            <person name="Santos F.R."/>
            <person name="Vidigal T.H.D.A."/>
            <person name="Brescovit A.D."/>
            <person name="Santos A.J."/>
        </authorList>
    </citation>
    <scope>NUCLEOTIDE SEQUENCE</scope>
    <source>
        <tissue evidence="1">Shoot tissue taken approximately 20 cm above the soil surface</tissue>
    </source>
</reference>
<dbReference type="EMBL" id="GBRH01170706">
    <property type="protein sequence ID" value="JAE27190.1"/>
    <property type="molecule type" value="Transcribed_RNA"/>
</dbReference>
<sequence>MRNGESTSHYSMFTEELNLHTRKQQPLHNELKYSYVYMVLLDVYMVLLTIKSKTQQSPACLQSSYFIFKL</sequence>
<name>A0A0A9GPY6_ARUDO</name>